<dbReference type="KEGG" id="bmy:BM_BM1316"/>
<proteinExistence type="predicted"/>
<dbReference type="EMBL" id="LN856952">
    <property type="protein sequence ID" value="CDP95754.1"/>
    <property type="molecule type" value="Genomic_DNA"/>
</dbReference>
<gene>
    <name evidence="1 4 5" type="ORF">Bm1316</name>
    <name evidence="2" type="ORF">BM_BM1316</name>
    <name evidence="1" type="ORF">BM_Bm1316</name>
</gene>
<protein>
    <submittedName>
        <fullName evidence="1 4">Bm1316</fullName>
    </submittedName>
</protein>
<dbReference type="GeneID" id="66057785"/>
<keyword evidence="3" id="KW-1185">Reference proteome</keyword>
<accession>A0A4E9F4S7</accession>
<accession>A0A0J9XUW2</accession>
<reference evidence="1" key="2">
    <citation type="submission" date="2012-12" db="EMBL/GenBank/DDBJ databases">
        <authorList>
            <person name="Gao Y.W."/>
            <person name="Fan S.T."/>
            <person name="Sun H.T."/>
            <person name="Wang Z."/>
            <person name="Gao X.L."/>
            <person name="Li Y.G."/>
            <person name="Wang T.C."/>
            <person name="Zhang K."/>
            <person name="Xu W.W."/>
            <person name="Yu Z.J."/>
            <person name="Xia X.Z."/>
        </authorList>
    </citation>
    <scope>NUCLEOTIDE SEQUENCE</scope>
    <source>
        <strain evidence="1">FR3</strain>
    </source>
</reference>
<dbReference type="AlphaFoldDB" id="A0A0J9XUW2"/>
<evidence type="ECO:0000313" key="1">
    <source>
        <dbReference type="EMBL" id="CDP95754.1"/>
    </source>
</evidence>
<evidence type="ECO:0000313" key="5">
    <source>
        <dbReference type="WormBase" id="Bm1316"/>
    </source>
</evidence>
<dbReference type="RefSeq" id="XP_042932706.1">
    <property type="nucleotide sequence ID" value="XM_043076772.1"/>
</dbReference>
<evidence type="ECO:0000313" key="4">
    <source>
        <dbReference type="WBParaSite" id="Bm1316.1"/>
    </source>
</evidence>
<name>A0A0J9XUW2_BRUMA</name>
<sequence length="39" mass="4696">MSKVQTNYQASQLMRRTFELHIASTTLRSHLYHPLNYQM</sequence>
<dbReference type="CTD" id="66057785"/>
<dbReference type="WBParaSite" id="Bm1316.1">
    <property type="protein sequence ID" value="Bm1316.1"/>
    <property type="gene ID" value="WBGene00221577"/>
</dbReference>
<evidence type="ECO:0000313" key="2">
    <source>
        <dbReference type="EMBL" id="VIO91095.1"/>
    </source>
</evidence>
<dbReference type="WormBase" id="Bm1316">
    <property type="protein sequence ID" value="BM31533"/>
    <property type="gene ID" value="WBGene00221577"/>
</dbReference>
<reference evidence="2" key="3">
    <citation type="submission" date="2019-04" db="EMBL/GenBank/DDBJ databases">
        <authorList>
            <person name="Howe K."/>
            <person name="Paulini M."/>
            <person name="Williams G."/>
        </authorList>
    </citation>
    <scope>NUCLEOTIDE SEQUENCE [LARGE SCALE GENOMIC DNA]</scope>
    <source>
        <strain evidence="2">FR3</strain>
    </source>
</reference>
<organism evidence="1">
    <name type="scientific">Brugia malayi</name>
    <name type="common">Filarial nematode worm</name>
    <dbReference type="NCBI Taxonomy" id="6279"/>
    <lineage>
        <taxon>Eukaryota</taxon>
        <taxon>Metazoa</taxon>
        <taxon>Ecdysozoa</taxon>
        <taxon>Nematoda</taxon>
        <taxon>Chromadorea</taxon>
        <taxon>Rhabditida</taxon>
        <taxon>Spirurina</taxon>
        <taxon>Spiruromorpha</taxon>
        <taxon>Filarioidea</taxon>
        <taxon>Onchocercidae</taxon>
        <taxon>Brugia</taxon>
    </lineage>
</organism>
<evidence type="ECO:0000313" key="3">
    <source>
        <dbReference type="Proteomes" id="UP000006672"/>
    </source>
</evidence>
<dbReference type="Proteomes" id="UP000006672">
    <property type="component" value="Unassembled WGS sequence"/>
</dbReference>
<reference evidence="4" key="4">
    <citation type="submission" date="2019-12" db="UniProtKB">
        <authorList>
            <consortium name="WormBaseParasite"/>
        </authorList>
    </citation>
    <scope>IDENTIFICATION</scope>
</reference>
<reference evidence="1 3" key="1">
    <citation type="journal article" date="2007" name="Science">
        <title>Draft genome of the filarial nematode parasite Brugia malayi.</title>
        <authorList>
            <person name="Ghedin E."/>
            <person name="Wang S."/>
            <person name="Spiro D."/>
            <person name="Caler E."/>
            <person name="Zhao Q."/>
            <person name="Crabtree J."/>
            <person name="Allen J.E."/>
            <person name="Delcher A.L."/>
            <person name="Guiliano D.B."/>
            <person name="Miranda-Saavedra D."/>
            <person name="Angiuoli S.V."/>
            <person name="Creasy T."/>
            <person name="Amedeo P."/>
            <person name="Haas B."/>
            <person name="El-Sayed N.M."/>
            <person name="Wortman J.R."/>
            <person name="Feldblyum T."/>
            <person name="Tallon L."/>
            <person name="Schatz M."/>
            <person name="Shumway M."/>
            <person name="Koo H."/>
            <person name="Salzberg S.L."/>
            <person name="Schobel S."/>
            <person name="Pertea M."/>
            <person name="Pop M."/>
            <person name="White O."/>
            <person name="Barton G.J."/>
            <person name="Carlow C.K."/>
            <person name="Crawford M.J."/>
            <person name="Daub J."/>
            <person name="Dimmic M.W."/>
            <person name="Estes C.F."/>
            <person name="Foster J.M."/>
            <person name="Ganatra M."/>
            <person name="Gregory W.F."/>
            <person name="Johnson N.M."/>
            <person name="Jin J."/>
            <person name="Komuniecki R."/>
            <person name="Korf I."/>
            <person name="Kumar S."/>
            <person name="Laney S."/>
            <person name="Li B.W."/>
            <person name="Li W."/>
            <person name="Lindblom T.H."/>
            <person name="Lustigman S."/>
            <person name="Ma D."/>
            <person name="Maina C.V."/>
            <person name="Martin D.M."/>
            <person name="McCarter J.P."/>
            <person name="McReynolds L."/>
            <person name="Mitreva M."/>
            <person name="Nutman T.B."/>
            <person name="Parkinson J."/>
            <person name="Peregrin-Alvarez J.M."/>
            <person name="Poole C."/>
            <person name="Ren Q."/>
            <person name="Saunders L."/>
            <person name="Sluder A.E."/>
            <person name="Smith K."/>
            <person name="Stanke M."/>
            <person name="Unnasch T.R."/>
            <person name="Ware J."/>
            <person name="Wei A.D."/>
            <person name="Weil G."/>
            <person name="Williams D.J."/>
            <person name="Zhang Y."/>
            <person name="Williams S.A."/>
            <person name="Fraser-Liggett C."/>
            <person name="Slatko B."/>
            <person name="Blaxter M.L."/>
            <person name="Scott A.L."/>
        </authorList>
    </citation>
    <scope>NUCLEOTIDE SEQUENCE</scope>
    <source>
        <strain evidence="1 3">FR3</strain>
    </source>
</reference>
<dbReference type="EMBL" id="CAAKNF010000192">
    <property type="protein sequence ID" value="VIO91095.1"/>
    <property type="molecule type" value="Genomic_DNA"/>
</dbReference>